<dbReference type="Proteomes" id="UP001164481">
    <property type="component" value="Chromosome"/>
</dbReference>
<keyword evidence="1" id="KW-0472">Membrane</keyword>
<evidence type="ECO:0000256" key="1">
    <source>
        <dbReference type="SAM" id="Phobius"/>
    </source>
</evidence>
<feature type="transmembrane region" description="Helical" evidence="1">
    <location>
        <begin position="137"/>
        <end position="156"/>
    </location>
</feature>
<evidence type="ECO:0000313" key="2">
    <source>
        <dbReference type="EMBL" id="UZW64493.1"/>
    </source>
</evidence>
<feature type="transmembrane region" description="Helical" evidence="1">
    <location>
        <begin position="20"/>
        <end position="40"/>
    </location>
</feature>
<dbReference type="EMBL" id="CP107525">
    <property type="protein sequence ID" value="UZW64493.1"/>
    <property type="molecule type" value="Genomic_DNA"/>
</dbReference>
<evidence type="ECO:0000313" key="3">
    <source>
        <dbReference type="Proteomes" id="UP001164481"/>
    </source>
</evidence>
<feature type="transmembrane region" description="Helical" evidence="1">
    <location>
        <begin position="47"/>
        <end position="69"/>
    </location>
</feature>
<feature type="transmembrane region" description="Helical" evidence="1">
    <location>
        <begin position="89"/>
        <end position="117"/>
    </location>
</feature>
<gene>
    <name evidence="2" type="ORF">OIE46_00115</name>
</gene>
<sequence length="384" mass="44013">MNDISFLMRFKDAIHGRIDIFVIALIFFILLVSFAIGFWLRWKFTVANIVIILATVGVSFLVSLVYTNHLNSSNLSEQEKTNYELFKPYFITLAASGFYLAVSFLNFIVMIIFHYVLIAKRKKKSKYKKSKIKFRFLFGWSALCTAFPAALLYVNLASSLTNVKEEEKTKQEKQNWNLDVLYRLSDISVKLFTGNNGKSLSGAYDNSLKLIKLNEINTDFSNIFKEVENGDKSATEKLNEFSNILVSGLNNEDVRSFIFNAIENNDSLKQIISEVAAQVEDLNKSLPTYIENSDRYRDAYNEAIKNNNTEKQKEIEKEYLSNYANNQLNTNDFLITVRKNLNSLSNDARGQLTDTLINIVNKEKPKLNTLVDTNLLISMFLAKK</sequence>
<reference evidence="2" key="1">
    <citation type="submission" date="2022-10" db="EMBL/GenBank/DDBJ databases">
        <authorList>
            <person name="Wei X."/>
        </authorList>
    </citation>
    <scope>NUCLEOTIDE SEQUENCE</scope>
    <source>
        <strain evidence="2">SD2</strain>
    </source>
</reference>
<keyword evidence="1" id="KW-0812">Transmembrane</keyword>
<keyword evidence="1" id="KW-1133">Transmembrane helix</keyword>
<dbReference type="AlphaFoldDB" id="A0AAX3EZN4"/>
<accession>A0AAX3EZN4</accession>
<reference evidence="2" key="2">
    <citation type="submission" date="2022-11" db="EMBL/GenBank/DDBJ databases">
        <title>complete genomes of mycoplasma synoviae ZX313 strain and SD2 strain.</title>
        <authorList>
            <person name="Zhong Q."/>
        </authorList>
    </citation>
    <scope>NUCLEOTIDE SEQUENCE</scope>
    <source>
        <strain evidence="2">SD2</strain>
    </source>
</reference>
<protein>
    <submittedName>
        <fullName evidence="2">Uncharacterized protein</fullName>
    </submittedName>
</protein>
<name>A0AAX3EZN4_MYCSY</name>
<organism evidence="2 3">
    <name type="scientific">Mycoplasmopsis synoviae</name>
    <name type="common">Mycoplasma synoviae</name>
    <dbReference type="NCBI Taxonomy" id="2109"/>
    <lineage>
        <taxon>Bacteria</taxon>
        <taxon>Bacillati</taxon>
        <taxon>Mycoplasmatota</taxon>
        <taxon>Mycoplasmoidales</taxon>
        <taxon>Metamycoplasmataceae</taxon>
        <taxon>Mycoplasmopsis</taxon>
    </lineage>
</organism>
<dbReference type="RefSeq" id="WP_225588094.1">
    <property type="nucleotide sequence ID" value="NZ_CP082192.1"/>
</dbReference>
<proteinExistence type="predicted"/>